<sequence>MKNNIEKMDSNQKIPEMEDVKINVKLKISALWISMLFVFAYVDIFAFYRSGIIEGIMAGKVATFQINQVFLFLTTLYILIPSIMVFLSLVLKPKVNRWTNIIVGMLYIVSILGSCIGETWAFYIFGSIVESLLLLLIIWYAWKWPNPEGNSKLLK</sequence>
<feature type="transmembrane region" description="Helical" evidence="1">
    <location>
        <begin position="69"/>
        <end position="91"/>
    </location>
</feature>
<proteinExistence type="predicted"/>
<feature type="transmembrane region" description="Helical" evidence="1">
    <location>
        <begin position="122"/>
        <end position="142"/>
    </location>
</feature>
<dbReference type="AlphaFoldDB" id="A0A098EDK1"/>
<organism evidence="2">
    <name type="scientific">groundwater metagenome</name>
    <dbReference type="NCBI Taxonomy" id="717931"/>
    <lineage>
        <taxon>unclassified sequences</taxon>
        <taxon>metagenomes</taxon>
        <taxon>ecological metagenomes</taxon>
    </lineage>
</organism>
<dbReference type="InterPro" id="IPR046289">
    <property type="entry name" value="DUF6326"/>
</dbReference>
<protein>
    <submittedName>
        <fullName evidence="2">Uncharacterized protein</fullName>
    </submittedName>
</protein>
<name>A0A098EDK1_9ZZZZ</name>
<feature type="transmembrane region" description="Helical" evidence="1">
    <location>
        <begin position="28"/>
        <end position="48"/>
    </location>
</feature>
<keyword evidence="1" id="KW-0472">Membrane</keyword>
<accession>A0A098EDK1</accession>
<dbReference type="Pfam" id="PF19851">
    <property type="entry name" value="DUF6326"/>
    <property type="match status" value="1"/>
</dbReference>
<evidence type="ECO:0000256" key="1">
    <source>
        <dbReference type="SAM" id="Phobius"/>
    </source>
</evidence>
<keyword evidence="1" id="KW-1133">Transmembrane helix</keyword>
<dbReference type="EMBL" id="CCXY01000467">
    <property type="protein sequence ID" value="CEG14057.1"/>
    <property type="molecule type" value="Genomic_DNA"/>
</dbReference>
<gene>
    <name evidence="2" type="ORF">MSIBF_A990001</name>
</gene>
<reference evidence="2" key="1">
    <citation type="submission" date="2014-09" db="EMBL/GenBank/DDBJ databases">
        <authorList>
            <person name="Probst J Alexander"/>
        </authorList>
    </citation>
    <scope>NUCLEOTIDE SEQUENCE</scope>
</reference>
<feature type="transmembrane region" description="Helical" evidence="1">
    <location>
        <begin position="97"/>
        <end position="115"/>
    </location>
</feature>
<keyword evidence="1" id="KW-0812">Transmembrane</keyword>
<evidence type="ECO:0000313" key="2">
    <source>
        <dbReference type="EMBL" id="CEG14057.1"/>
    </source>
</evidence>